<dbReference type="AlphaFoldDB" id="A0A2S9I7T9"/>
<feature type="transmembrane region" description="Helical" evidence="1">
    <location>
        <begin position="69"/>
        <end position="94"/>
    </location>
</feature>
<keyword evidence="1" id="KW-0812">Transmembrane</keyword>
<dbReference type="EMBL" id="PDET01000015">
    <property type="protein sequence ID" value="PRD13862.1"/>
    <property type="molecule type" value="Genomic_DNA"/>
</dbReference>
<gene>
    <name evidence="2" type="ORF">CQW29_19150</name>
</gene>
<keyword evidence="1" id="KW-0472">Membrane</keyword>
<feature type="transmembrane region" description="Helical" evidence="1">
    <location>
        <begin position="100"/>
        <end position="121"/>
    </location>
</feature>
<dbReference type="InterPro" id="IPR021329">
    <property type="entry name" value="DUF2938"/>
</dbReference>
<name>A0A2S9I7T9_9GAMM</name>
<proteinExistence type="predicted"/>
<evidence type="ECO:0008006" key="4">
    <source>
        <dbReference type="Google" id="ProtNLM"/>
    </source>
</evidence>
<feature type="transmembrane region" description="Helical" evidence="1">
    <location>
        <begin position="142"/>
        <end position="163"/>
    </location>
</feature>
<protein>
    <recommendedName>
        <fullName evidence="4">DUF2938 domain-containing protein</fullName>
    </recommendedName>
</protein>
<keyword evidence="1" id="KW-1133">Transmembrane helix</keyword>
<accession>A0A2S9I7T9</accession>
<comment type="caution">
    <text evidence="2">The sequence shown here is derived from an EMBL/GenBank/DDBJ whole genome shotgun (WGS) entry which is preliminary data.</text>
</comment>
<organism evidence="2 3">
    <name type="scientific">Pantoea coffeiphila</name>
    <dbReference type="NCBI Taxonomy" id="1465635"/>
    <lineage>
        <taxon>Bacteria</taxon>
        <taxon>Pseudomonadati</taxon>
        <taxon>Pseudomonadota</taxon>
        <taxon>Gammaproteobacteria</taxon>
        <taxon>Enterobacterales</taxon>
        <taxon>Erwiniaceae</taxon>
        <taxon>Pantoea</taxon>
    </lineage>
</organism>
<dbReference type="Proteomes" id="UP000239181">
    <property type="component" value="Unassembled WGS sequence"/>
</dbReference>
<dbReference type="OrthoDB" id="9812539at2"/>
<evidence type="ECO:0000256" key="1">
    <source>
        <dbReference type="SAM" id="Phobius"/>
    </source>
</evidence>
<keyword evidence="3" id="KW-1185">Reference proteome</keyword>
<evidence type="ECO:0000313" key="3">
    <source>
        <dbReference type="Proteomes" id="UP000239181"/>
    </source>
</evidence>
<dbReference type="RefSeq" id="WP_105594337.1">
    <property type="nucleotide sequence ID" value="NZ_PDET01000015.1"/>
</dbReference>
<reference evidence="2 3" key="1">
    <citation type="submission" date="2017-10" db="EMBL/GenBank/DDBJ databases">
        <title>Draft genome of two endophytic bacteria isolated from 'guarana' Paullinia cupana (Mart.) Ducke.</title>
        <authorList>
            <person name="Siqueira K.A."/>
            <person name="Liotti R.G."/>
            <person name="Mendes T.A."/>
            <person name="Soares M.A."/>
        </authorList>
    </citation>
    <scope>NUCLEOTIDE SEQUENCE [LARGE SCALE GENOMIC DNA]</scope>
    <source>
        <strain evidence="2 3">342</strain>
    </source>
</reference>
<evidence type="ECO:0000313" key="2">
    <source>
        <dbReference type="EMBL" id="PRD13862.1"/>
    </source>
</evidence>
<sequence length="165" mass="17508">MGVFDEAIKIILVGTGATLVMDIWSSILKRLGNPTLDYALVGRWVGHMLHGRFAHEAIGRASPIAGERWLGWTVHYATGVLFAALLVAFTGSGWLDNPTLLPALSVGVATVAFPMLIMQPAMGAGFAASHTPTPMKNRLRSLATHAVFGCGMYLAAVCLLGFWGG</sequence>
<dbReference type="Pfam" id="PF11158">
    <property type="entry name" value="DUF2938"/>
    <property type="match status" value="1"/>
</dbReference>